<dbReference type="HOGENOM" id="CLU_109826_1_0_10"/>
<protein>
    <submittedName>
        <fullName evidence="1">Uncharacterized protein</fullName>
    </submittedName>
</protein>
<dbReference type="Proteomes" id="UP000008630">
    <property type="component" value="Chromosome"/>
</dbReference>
<dbReference type="PATRIC" id="fig|693979.3.peg.2366"/>
<dbReference type="OrthoDB" id="881763at2"/>
<evidence type="ECO:0000313" key="1">
    <source>
        <dbReference type="EMBL" id="ADV44222.1"/>
    </source>
</evidence>
<dbReference type="eggNOG" id="ENOG50329NB">
    <property type="taxonomic scope" value="Bacteria"/>
</dbReference>
<dbReference type="AlphaFoldDB" id="E6SSZ1"/>
<sequence length="140" mass="15561">MKYILLICTLLLCLSCEEDKSVDPTLMPQETTTGENTFGCLIDGWVYVSGRWGTPVTSVSKEDGNTYLTIDAKVGPTSHIRISIVNPQQEKAVAYIKASFDSQELEDGKVIVTRMSDGIISGTFEGTRLKKGRFDLRYKE</sequence>
<accession>E6SSZ1</accession>
<dbReference type="KEGG" id="bhl:Bache_2253"/>
<gene>
    <name evidence="1" type="ordered locus">Bache_2253</name>
</gene>
<reference key="1">
    <citation type="submission" date="2010-11" db="EMBL/GenBank/DDBJ databases">
        <title>The complete genome of Bacteroides helcogenes P 36-108.</title>
        <authorList>
            <consortium name="US DOE Joint Genome Institute (JGI-PGF)"/>
            <person name="Lucas S."/>
            <person name="Copeland A."/>
            <person name="Lapidus A."/>
            <person name="Bruce D."/>
            <person name="Goodwin L."/>
            <person name="Pitluck S."/>
            <person name="Kyrpides N."/>
            <person name="Mavromatis K."/>
            <person name="Ivanova N."/>
            <person name="Zeytun A."/>
            <person name="Brettin T."/>
            <person name="Detter J.C."/>
            <person name="Tapia R."/>
            <person name="Han C."/>
            <person name="Land M."/>
            <person name="Hauser L."/>
            <person name="Markowitz V."/>
            <person name="Cheng J.-F."/>
            <person name="Hugenholtz P."/>
            <person name="Woyke T."/>
            <person name="Wu D."/>
            <person name="Gronow S."/>
            <person name="Wellnitz S."/>
            <person name="Brambilla E."/>
            <person name="Klenk H.-P."/>
            <person name="Eisen J.A."/>
        </authorList>
    </citation>
    <scope>NUCLEOTIDE SEQUENCE</scope>
    <source>
        <strain>P 36-108</strain>
    </source>
</reference>
<dbReference type="RefSeq" id="WP_013547813.1">
    <property type="nucleotide sequence ID" value="NC_014933.1"/>
</dbReference>
<dbReference type="EMBL" id="CP002352">
    <property type="protein sequence ID" value="ADV44222.1"/>
    <property type="molecule type" value="Genomic_DNA"/>
</dbReference>
<organism evidence="1 2">
    <name type="scientific">Bacteroides helcogenes (strain ATCC 35417 / DSM 20613 / JCM 6297 / CCUG 15421 / P 36-108)</name>
    <dbReference type="NCBI Taxonomy" id="693979"/>
    <lineage>
        <taxon>Bacteria</taxon>
        <taxon>Pseudomonadati</taxon>
        <taxon>Bacteroidota</taxon>
        <taxon>Bacteroidia</taxon>
        <taxon>Bacteroidales</taxon>
        <taxon>Bacteroidaceae</taxon>
        <taxon>Bacteroides</taxon>
    </lineage>
</organism>
<reference evidence="1 2" key="2">
    <citation type="journal article" date="2011" name="Stand. Genomic Sci.">
        <title>Complete genome sequence of Bacteroides helcogenes type strain (P 36-108).</title>
        <authorList>
            <person name="Pati A."/>
            <person name="Gronow S."/>
            <person name="Zeytun A."/>
            <person name="Lapidus A."/>
            <person name="Nolan M."/>
            <person name="Hammon N."/>
            <person name="Deshpande S."/>
            <person name="Cheng J.F."/>
            <person name="Tapia R."/>
            <person name="Han C."/>
            <person name="Goodwin L."/>
            <person name="Pitluck S."/>
            <person name="Liolios K."/>
            <person name="Pagani I."/>
            <person name="Ivanova N."/>
            <person name="Mavromatis K."/>
            <person name="Chen A."/>
            <person name="Palaniappan K."/>
            <person name="Land M."/>
            <person name="Hauser L."/>
            <person name="Chang Y.J."/>
            <person name="Jeffries C.D."/>
            <person name="Detter J.C."/>
            <person name="Brambilla E."/>
            <person name="Rohde M."/>
            <person name="Goker M."/>
            <person name="Woyke T."/>
            <person name="Bristow J."/>
            <person name="Eisen J.A."/>
            <person name="Markowitz V."/>
            <person name="Hugenholtz P."/>
            <person name="Kyrpides N.C."/>
            <person name="Klenk H.P."/>
            <person name="Lucas S."/>
        </authorList>
    </citation>
    <scope>NUCLEOTIDE SEQUENCE [LARGE SCALE GENOMIC DNA]</scope>
    <source>
        <strain evidence="2">ATCC 35417 / DSM 20613 / JCM 6297 / CCUG 15421 / P 36-108</strain>
    </source>
</reference>
<evidence type="ECO:0000313" key="2">
    <source>
        <dbReference type="Proteomes" id="UP000008630"/>
    </source>
</evidence>
<dbReference type="STRING" id="693979.Bache_2253"/>
<keyword evidence="2" id="KW-1185">Reference proteome</keyword>
<name>E6SSZ1_BACT6</name>
<proteinExistence type="predicted"/>